<name>A0A1I0AM03_9GAMM</name>
<dbReference type="EMBL" id="FOHV01000006">
    <property type="protein sequence ID" value="SES95324.1"/>
    <property type="molecule type" value="Genomic_DNA"/>
</dbReference>
<keyword evidence="3" id="KW-1185">Reference proteome</keyword>
<dbReference type="Proteomes" id="UP000242642">
    <property type="component" value="Unassembled WGS sequence"/>
</dbReference>
<evidence type="ECO:0000313" key="2">
    <source>
        <dbReference type="EMBL" id="SES95324.1"/>
    </source>
</evidence>
<dbReference type="RefSeq" id="WP_093318248.1">
    <property type="nucleotide sequence ID" value="NZ_FOHV01000006.1"/>
</dbReference>
<protein>
    <submittedName>
        <fullName evidence="2">Uncharacterized protein</fullName>
    </submittedName>
</protein>
<dbReference type="AlphaFoldDB" id="A0A1I0AM03"/>
<feature type="signal peptide" evidence="1">
    <location>
        <begin position="1"/>
        <end position="34"/>
    </location>
</feature>
<organism evidence="2 3">
    <name type="scientific">Thorsellia anophelis DSM 18579</name>
    <dbReference type="NCBI Taxonomy" id="1123402"/>
    <lineage>
        <taxon>Bacteria</taxon>
        <taxon>Pseudomonadati</taxon>
        <taxon>Pseudomonadota</taxon>
        <taxon>Gammaproteobacteria</taxon>
        <taxon>Enterobacterales</taxon>
        <taxon>Thorselliaceae</taxon>
        <taxon>Thorsellia</taxon>
    </lineage>
</organism>
<dbReference type="STRING" id="1123402.SAMN02583745_00973"/>
<keyword evidence="1" id="KW-0732">Signal</keyword>
<gene>
    <name evidence="2" type="ORF">SAMN02583745_00973</name>
</gene>
<evidence type="ECO:0000256" key="1">
    <source>
        <dbReference type="SAM" id="SignalP"/>
    </source>
</evidence>
<reference evidence="3" key="1">
    <citation type="submission" date="2016-10" db="EMBL/GenBank/DDBJ databases">
        <authorList>
            <person name="Varghese N."/>
            <person name="Submissions S."/>
        </authorList>
    </citation>
    <scope>NUCLEOTIDE SEQUENCE [LARGE SCALE GENOMIC DNA]</scope>
    <source>
        <strain evidence="3">DSM 18579</strain>
    </source>
</reference>
<proteinExistence type="predicted"/>
<accession>A0A1I0AM03</accession>
<sequence length="521" mass="59274">MDKMTLCIKKLFKPMTLISSISVMSILSANYANADAPQWQFVDEFKDFIVITEPTDKVIGHRPGVETFALVKNGLTGQPDQLEMCDTVKITYRILDKDADWADIATIADTVKWFVFKVPTGQSIPEQIQDEDKYFLVSNDSINDTDIPFDLRYRDFEDTQLSPDEQNLSLRLLDHIKLRNAASGKLEAKKLKAFINSANKDDYKIYLGYELWPHTEIGEPYQSSKITVVKQFKSVTRLSPELEIGEEQLISETTDISSIVQEYGLGERFMNYTAVSSNEINADTASCVLPPPIKNSPYLIGYYLVQEEIDDTEPVDYLVAGEKYIVQFFYDKNKNRFIDNEDENLTQELLADGAMDYIERPFINGLRLDLAFNSNGVNLNAYEDTENPNNNSVFINPVIVDDTGIVNENLKDPDTAVEGRGIPLDRFRNEFLTGGMHFFWIENDTSTTRNLYFETVEGIRIPEELLDTANVPKVLPDHFKSNIDNAITLQQFIINVKSSYPKGYEDYEENPDANDIQGGVE</sequence>
<feature type="chain" id="PRO_5017468221" evidence="1">
    <location>
        <begin position="35"/>
        <end position="521"/>
    </location>
</feature>
<evidence type="ECO:0000313" key="3">
    <source>
        <dbReference type="Proteomes" id="UP000242642"/>
    </source>
</evidence>